<keyword evidence="3" id="KW-0904">Protein phosphatase</keyword>
<evidence type="ECO:0000256" key="4">
    <source>
        <dbReference type="PIRSR" id="PIRSR617867-1"/>
    </source>
</evidence>
<dbReference type="GO" id="GO:0004725">
    <property type="term" value="F:protein tyrosine phosphatase activity"/>
    <property type="evidence" value="ECO:0007669"/>
    <property type="project" value="InterPro"/>
</dbReference>
<reference evidence="6" key="2">
    <citation type="submission" date="2021-04" db="EMBL/GenBank/DDBJ databases">
        <authorList>
            <person name="Dong X."/>
        </authorList>
    </citation>
    <scope>NUCLEOTIDE SEQUENCE</scope>
    <source>
        <strain evidence="6">ZWT</strain>
    </source>
</reference>
<feature type="active site" description="Proton donor" evidence="4">
    <location>
        <position position="117"/>
    </location>
</feature>
<feature type="active site" description="Nucleophile" evidence="4">
    <location>
        <position position="13"/>
    </location>
</feature>
<dbReference type="Gene3D" id="3.40.50.2300">
    <property type="match status" value="1"/>
</dbReference>
<dbReference type="CDD" id="cd16344">
    <property type="entry name" value="LMWPAP"/>
    <property type="match status" value="1"/>
</dbReference>
<comment type="caution">
    <text evidence="6">The sequence shown here is derived from an EMBL/GenBank/DDBJ whole genome shotgun (WGS) entry which is preliminary data.</text>
</comment>
<dbReference type="RefSeq" id="WP_250859111.1">
    <property type="nucleotide sequence ID" value="NZ_JAGSOJ010000002.1"/>
</dbReference>
<comment type="similarity">
    <text evidence="1">Belongs to the low molecular weight phosphotyrosine protein phosphatase family.</text>
</comment>
<name>A0A9J6P0K9_9CLOT</name>
<protein>
    <submittedName>
        <fullName evidence="6">Low molecular weight protein arginine phosphatase</fullName>
    </submittedName>
</protein>
<evidence type="ECO:0000313" key="7">
    <source>
        <dbReference type="Proteomes" id="UP001056429"/>
    </source>
</evidence>
<proteinExistence type="inferred from homology"/>
<dbReference type="Pfam" id="PF01451">
    <property type="entry name" value="LMWPc"/>
    <property type="match status" value="1"/>
</dbReference>
<dbReference type="EMBL" id="JAGSOJ010000002">
    <property type="protein sequence ID" value="MCM1990067.1"/>
    <property type="molecule type" value="Genomic_DNA"/>
</dbReference>
<reference evidence="6" key="1">
    <citation type="journal article" date="2021" name="mSystems">
        <title>Bacteria and Archaea Synergistically Convert Glycine Betaine to Biogenic Methane in the Formosa Cold Seep of the South China Sea.</title>
        <authorList>
            <person name="Li L."/>
            <person name="Zhang W."/>
            <person name="Zhang S."/>
            <person name="Song L."/>
            <person name="Sun Q."/>
            <person name="Zhang H."/>
            <person name="Xiang H."/>
            <person name="Dong X."/>
        </authorList>
    </citation>
    <scope>NUCLEOTIDE SEQUENCE</scope>
    <source>
        <strain evidence="6">ZWT</strain>
    </source>
</reference>
<dbReference type="PANTHER" id="PTHR11717">
    <property type="entry name" value="LOW MOLECULAR WEIGHT PROTEIN TYROSINE PHOSPHATASE"/>
    <property type="match status" value="1"/>
</dbReference>
<evidence type="ECO:0000256" key="1">
    <source>
        <dbReference type="ARBA" id="ARBA00011063"/>
    </source>
</evidence>
<gene>
    <name evidence="6" type="ORF">KDK92_09955</name>
</gene>
<evidence type="ECO:0000313" key="6">
    <source>
        <dbReference type="EMBL" id="MCM1990067.1"/>
    </source>
</evidence>
<dbReference type="InterPro" id="IPR023485">
    <property type="entry name" value="Ptyr_pPase"/>
</dbReference>
<evidence type="ECO:0000256" key="2">
    <source>
        <dbReference type="ARBA" id="ARBA00022801"/>
    </source>
</evidence>
<feature type="domain" description="Phosphotyrosine protein phosphatase I" evidence="5">
    <location>
        <begin position="1"/>
        <end position="143"/>
    </location>
</feature>
<organism evidence="6 7">
    <name type="scientific">Oceanirhabdus seepicola</name>
    <dbReference type="NCBI Taxonomy" id="2828781"/>
    <lineage>
        <taxon>Bacteria</taxon>
        <taxon>Bacillati</taxon>
        <taxon>Bacillota</taxon>
        <taxon>Clostridia</taxon>
        <taxon>Eubacteriales</taxon>
        <taxon>Clostridiaceae</taxon>
        <taxon>Oceanirhabdus</taxon>
    </lineage>
</organism>
<evidence type="ECO:0000256" key="3">
    <source>
        <dbReference type="ARBA" id="ARBA00022912"/>
    </source>
</evidence>
<keyword evidence="7" id="KW-1185">Reference proteome</keyword>
<dbReference type="AlphaFoldDB" id="A0A9J6P0K9"/>
<dbReference type="Proteomes" id="UP001056429">
    <property type="component" value="Unassembled WGS sequence"/>
</dbReference>
<evidence type="ECO:0000259" key="5">
    <source>
        <dbReference type="SMART" id="SM00226"/>
    </source>
</evidence>
<dbReference type="InterPro" id="IPR036196">
    <property type="entry name" value="Ptyr_pPase_sf"/>
</dbReference>
<sequence>MKILFVCTGNTCRSPIAESIFNERNELKNHCASSAGIATVYGSKASKNAVLVVNENLQKDISNRKAVQLTMEMLAEADLVLTMTSSIADMLLKEYPNDSIKIFSLSNYINGESDVLDPFGGNVYFYNKTFDQLKAMIIKLIKKLKEDEGK</sequence>
<dbReference type="InterPro" id="IPR017867">
    <property type="entry name" value="Tyr_phospatase_low_mol_wt"/>
</dbReference>
<dbReference type="InterPro" id="IPR050438">
    <property type="entry name" value="LMW_PTPase"/>
</dbReference>
<accession>A0A9J6P0K9</accession>
<dbReference type="SUPFAM" id="SSF52788">
    <property type="entry name" value="Phosphotyrosine protein phosphatases I"/>
    <property type="match status" value="1"/>
</dbReference>
<dbReference type="PANTHER" id="PTHR11717:SF31">
    <property type="entry name" value="LOW MOLECULAR WEIGHT PROTEIN-TYROSINE-PHOSPHATASE ETP-RELATED"/>
    <property type="match status" value="1"/>
</dbReference>
<feature type="active site" description="Nucleophile" evidence="4">
    <location>
        <position position="7"/>
    </location>
</feature>
<keyword evidence="2" id="KW-0378">Hydrolase</keyword>
<dbReference type="SMART" id="SM00226">
    <property type="entry name" value="LMWPc"/>
    <property type="match status" value="1"/>
</dbReference>
<dbReference type="PRINTS" id="PR00719">
    <property type="entry name" value="LMWPTPASE"/>
</dbReference>